<evidence type="ECO:0000313" key="1">
    <source>
        <dbReference type="EMBL" id="KAF6733874.1"/>
    </source>
</evidence>
<gene>
    <name evidence="1" type="ORF">FQA47_020012</name>
</gene>
<sequence>MAPANTTQYLMSKEYEDMQLDFVPPVLHHSSALKYSDSLSPRSLEALPDSISRTRPLGTLPIHWALCRRVASLSGTSGTQLELWVPSGCYGLQVAPLRLGEELPRGCLTQGDVAFSP</sequence>
<proteinExistence type="predicted"/>
<protein>
    <submittedName>
        <fullName evidence="1">Uncharacterized protein</fullName>
    </submittedName>
</protein>
<reference evidence="1" key="1">
    <citation type="journal article" name="BMC Genomics">
        <title>Long-read sequencing and de novo genome assembly of marine medaka (Oryzias melastigma).</title>
        <authorList>
            <person name="Liang P."/>
            <person name="Saqib H.S.A."/>
            <person name="Ni X."/>
            <person name="Shen Y."/>
        </authorList>
    </citation>
    <scope>NUCLEOTIDE SEQUENCE</scope>
    <source>
        <strain evidence="1">Bigg-433</strain>
    </source>
</reference>
<dbReference type="EMBL" id="WKFB01000149">
    <property type="protein sequence ID" value="KAF6733874.1"/>
    <property type="molecule type" value="Genomic_DNA"/>
</dbReference>
<name>A0A834FGW5_ORYME</name>
<accession>A0A834FGW5</accession>
<dbReference type="Proteomes" id="UP000646548">
    <property type="component" value="Unassembled WGS sequence"/>
</dbReference>
<organism evidence="1 2">
    <name type="scientific">Oryzias melastigma</name>
    <name type="common">Marine medaka</name>
    <dbReference type="NCBI Taxonomy" id="30732"/>
    <lineage>
        <taxon>Eukaryota</taxon>
        <taxon>Metazoa</taxon>
        <taxon>Chordata</taxon>
        <taxon>Craniata</taxon>
        <taxon>Vertebrata</taxon>
        <taxon>Euteleostomi</taxon>
        <taxon>Actinopterygii</taxon>
        <taxon>Neopterygii</taxon>
        <taxon>Teleostei</taxon>
        <taxon>Neoteleostei</taxon>
        <taxon>Acanthomorphata</taxon>
        <taxon>Ovalentaria</taxon>
        <taxon>Atherinomorphae</taxon>
        <taxon>Beloniformes</taxon>
        <taxon>Adrianichthyidae</taxon>
        <taxon>Oryziinae</taxon>
        <taxon>Oryzias</taxon>
    </lineage>
</organism>
<evidence type="ECO:0000313" key="2">
    <source>
        <dbReference type="Proteomes" id="UP000646548"/>
    </source>
</evidence>
<dbReference type="AlphaFoldDB" id="A0A834FGW5"/>
<comment type="caution">
    <text evidence="1">The sequence shown here is derived from an EMBL/GenBank/DDBJ whole genome shotgun (WGS) entry which is preliminary data.</text>
</comment>